<keyword evidence="6" id="KW-1185">Reference proteome</keyword>
<dbReference type="InterPro" id="IPR037923">
    <property type="entry name" value="HTH-like"/>
</dbReference>
<comment type="caution">
    <text evidence="5">The sequence shown here is derived from an EMBL/GenBank/DDBJ whole genome shotgun (WGS) entry which is preliminary data.</text>
</comment>
<dbReference type="GO" id="GO:0003700">
    <property type="term" value="F:DNA-binding transcription factor activity"/>
    <property type="evidence" value="ECO:0007669"/>
    <property type="project" value="InterPro"/>
</dbReference>
<evidence type="ECO:0000256" key="2">
    <source>
        <dbReference type="ARBA" id="ARBA00023125"/>
    </source>
</evidence>
<dbReference type="Gene3D" id="1.10.10.60">
    <property type="entry name" value="Homeodomain-like"/>
    <property type="match status" value="1"/>
</dbReference>
<accession>A0A3E1P7D0</accession>
<dbReference type="Pfam" id="PF12833">
    <property type="entry name" value="HTH_18"/>
    <property type="match status" value="1"/>
</dbReference>
<dbReference type="SMART" id="SM00342">
    <property type="entry name" value="HTH_ARAC"/>
    <property type="match status" value="1"/>
</dbReference>
<evidence type="ECO:0000256" key="1">
    <source>
        <dbReference type="ARBA" id="ARBA00023015"/>
    </source>
</evidence>
<dbReference type="InterPro" id="IPR018060">
    <property type="entry name" value="HTH_AraC"/>
</dbReference>
<keyword evidence="3" id="KW-0804">Transcription</keyword>
<proteinExistence type="predicted"/>
<dbReference type="OrthoDB" id="2585681at2"/>
<protein>
    <submittedName>
        <fullName evidence="5">AraC family transcriptional regulator</fullName>
    </submittedName>
</protein>
<dbReference type="EMBL" id="QTJV01000001">
    <property type="protein sequence ID" value="RFM36000.1"/>
    <property type="molecule type" value="Genomic_DNA"/>
</dbReference>
<dbReference type="PROSITE" id="PS00041">
    <property type="entry name" value="HTH_ARAC_FAMILY_1"/>
    <property type="match status" value="1"/>
</dbReference>
<dbReference type="SUPFAM" id="SSF51215">
    <property type="entry name" value="Regulatory protein AraC"/>
    <property type="match status" value="1"/>
</dbReference>
<dbReference type="PANTHER" id="PTHR43280">
    <property type="entry name" value="ARAC-FAMILY TRANSCRIPTIONAL REGULATOR"/>
    <property type="match status" value="1"/>
</dbReference>
<dbReference type="RefSeq" id="WP_116851348.1">
    <property type="nucleotide sequence ID" value="NZ_QTJV01000001.1"/>
</dbReference>
<reference evidence="5 6" key="1">
    <citation type="submission" date="2018-08" db="EMBL/GenBank/DDBJ databases">
        <title>Chitinophaga sp. K20C18050901, a novel bacterium isolated from forest soil.</title>
        <authorList>
            <person name="Wang C."/>
        </authorList>
    </citation>
    <scope>NUCLEOTIDE SEQUENCE [LARGE SCALE GENOMIC DNA]</scope>
    <source>
        <strain evidence="5 6">K20C18050901</strain>
    </source>
</reference>
<dbReference type="InterPro" id="IPR009057">
    <property type="entry name" value="Homeodomain-like_sf"/>
</dbReference>
<keyword evidence="2" id="KW-0238">DNA-binding</keyword>
<sequence length="283" mass="32078">MPRKKQFIASQDLNGLFPDMPSFAIKIMSSHSRREMAALADVHRHNYYMLFVLVDGVSAHMIDMEQVTLNAGEMGLIVPGQVHLALPQQTGTGWGIAFTADFLPLVSLPVTFQGPVTLPADELAAVNQIICLMVKEYNDKKPQAIPLLQHYLSILLLILQRRNGDVPSTNKSLLIRYRELVAAHYLEWTKPAQYAEALHISVDYLNEVVRQHSGQTASSLITERRVLEAKRLLLHAEESVKEIAWHLQFNEVSYFNRFFKQHTGYTPAAFRESVRDKSLSDPE</sequence>
<dbReference type="PROSITE" id="PS01124">
    <property type="entry name" value="HTH_ARAC_FAMILY_2"/>
    <property type="match status" value="1"/>
</dbReference>
<dbReference type="InterPro" id="IPR018062">
    <property type="entry name" value="HTH_AraC-typ_CS"/>
</dbReference>
<organism evidence="5 6">
    <name type="scientific">Chitinophaga silvisoli</name>
    <dbReference type="NCBI Taxonomy" id="2291814"/>
    <lineage>
        <taxon>Bacteria</taxon>
        <taxon>Pseudomonadati</taxon>
        <taxon>Bacteroidota</taxon>
        <taxon>Chitinophagia</taxon>
        <taxon>Chitinophagales</taxon>
        <taxon>Chitinophagaceae</taxon>
        <taxon>Chitinophaga</taxon>
    </lineage>
</organism>
<dbReference type="Proteomes" id="UP000261174">
    <property type="component" value="Unassembled WGS sequence"/>
</dbReference>
<evidence type="ECO:0000313" key="6">
    <source>
        <dbReference type="Proteomes" id="UP000261174"/>
    </source>
</evidence>
<keyword evidence="1" id="KW-0805">Transcription regulation</keyword>
<evidence type="ECO:0000313" key="5">
    <source>
        <dbReference type="EMBL" id="RFM36000.1"/>
    </source>
</evidence>
<dbReference type="AlphaFoldDB" id="A0A3E1P7D0"/>
<evidence type="ECO:0000256" key="3">
    <source>
        <dbReference type="ARBA" id="ARBA00023163"/>
    </source>
</evidence>
<gene>
    <name evidence="5" type="ORF">DXN04_00320</name>
</gene>
<feature type="domain" description="HTH araC/xylS-type" evidence="4">
    <location>
        <begin position="175"/>
        <end position="273"/>
    </location>
</feature>
<dbReference type="PANTHER" id="PTHR43280:SF32">
    <property type="entry name" value="TRANSCRIPTIONAL REGULATORY PROTEIN"/>
    <property type="match status" value="1"/>
</dbReference>
<dbReference type="GO" id="GO:0043565">
    <property type="term" value="F:sequence-specific DNA binding"/>
    <property type="evidence" value="ECO:0007669"/>
    <property type="project" value="InterPro"/>
</dbReference>
<name>A0A3E1P7D0_9BACT</name>
<dbReference type="SUPFAM" id="SSF46689">
    <property type="entry name" value="Homeodomain-like"/>
    <property type="match status" value="1"/>
</dbReference>
<evidence type="ECO:0000259" key="4">
    <source>
        <dbReference type="PROSITE" id="PS01124"/>
    </source>
</evidence>